<name>A0ABP1AFZ6_9BRYO</name>
<dbReference type="Proteomes" id="UP001497522">
    <property type="component" value="Chromosome 12"/>
</dbReference>
<evidence type="ECO:0000313" key="3">
    <source>
        <dbReference type="EMBL" id="CAK9861466.1"/>
    </source>
</evidence>
<feature type="domain" description="RPGRIP1 C-terminal" evidence="2">
    <location>
        <begin position="90"/>
        <end position="187"/>
    </location>
</feature>
<evidence type="ECO:0000313" key="4">
    <source>
        <dbReference type="Proteomes" id="UP001497522"/>
    </source>
</evidence>
<dbReference type="InterPro" id="IPR035892">
    <property type="entry name" value="C2_domain_sf"/>
</dbReference>
<gene>
    <name evidence="3" type="ORF">CSSPJE1EN2_LOCUS4461</name>
</gene>
<dbReference type="InterPro" id="IPR041091">
    <property type="entry name" value="RPGRIP1_C"/>
</dbReference>
<feature type="region of interest" description="Disordered" evidence="1">
    <location>
        <begin position="61"/>
        <end position="82"/>
    </location>
</feature>
<accession>A0ABP1AFZ6</accession>
<protein>
    <recommendedName>
        <fullName evidence="2">RPGRIP1 C-terminal domain-containing protein</fullName>
    </recommendedName>
</protein>
<dbReference type="Pfam" id="PF18111">
    <property type="entry name" value="RPGR1_C"/>
    <property type="match status" value="1"/>
</dbReference>
<dbReference type="EMBL" id="OZ023713">
    <property type="protein sequence ID" value="CAK9861466.1"/>
    <property type="molecule type" value="Genomic_DNA"/>
</dbReference>
<reference evidence="3" key="1">
    <citation type="submission" date="2024-03" db="EMBL/GenBank/DDBJ databases">
        <authorList>
            <consortium name="ELIXIR-Norway"/>
            <consortium name="Elixir Norway"/>
        </authorList>
    </citation>
    <scope>NUCLEOTIDE SEQUENCE</scope>
</reference>
<dbReference type="Gene3D" id="2.60.40.150">
    <property type="entry name" value="C2 domain"/>
    <property type="match status" value="1"/>
</dbReference>
<proteinExistence type="predicted"/>
<evidence type="ECO:0000259" key="2">
    <source>
        <dbReference type="Pfam" id="PF18111"/>
    </source>
</evidence>
<evidence type="ECO:0000256" key="1">
    <source>
        <dbReference type="SAM" id="MobiDB-lite"/>
    </source>
</evidence>
<sequence>MKALRLELAEERKLRKLAENSTSEAVATAEECSLKMQADLDAAIATTNRSSLQVEELEAFKTKPTRNGNQQGLPEGDSPFKSSNPSAFLLDISLDRDAQDAMARVFSSEQTACIHFQILGETEELDQCINVGLCQVNIWESLQGTGDEANDMLQTELVAMELGADQGPIGKLHIMVEGINMLHQILSNLDCLQHK</sequence>
<organism evidence="3 4">
    <name type="scientific">Sphagnum jensenii</name>
    <dbReference type="NCBI Taxonomy" id="128206"/>
    <lineage>
        <taxon>Eukaryota</taxon>
        <taxon>Viridiplantae</taxon>
        <taxon>Streptophyta</taxon>
        <taxon>Embryophyta</taxon>
        <taxon>Bryophyta</taxon>
        <taxon>Sphagnophytina</taxon>
        <taxon>Sphagnopsida</taxon>
        <taxon>Sphagnales</taxon>
        <taxon>Sphagnaceae</taxon>
        <taxon>Sphagnum</taxon>
    </lineage>
</organism>
<keyword evidence="4" id="KW-1185">Reference proteome</keyword>